<evidence type="ECO:0000313" key="3">
    <source>
        <dbReference type="Proteomes" id="UP001312865"/>
    </source>
</evidence>
<feature type="chain" id="PRO_5046750177" description="Lipoprotein" evidence="1">
    <location>
        <begin position="21"/>
        <end position="116"/>
    </location>
</feature>
<dbReference type="PROSITE" id="PS51257">
    <property type="entry name" value="PROKAR_LIPOPROTEIN"/>
    <property type="match status" value="1"/>
</dbReference>
<keyword evidence="3" id="KW-1185">Reference proteome</keyword>
<evidence type="ECO:0008006" key="4">
    <source>
        <dbReference type="Google" id="ProtNLM"/>
    </source>
</evidence>
<proteinExistence type="predicted"/>
<accession>A0ABU8HJK7</accession>
<dbReference type="EMBL" id="JBBAXC010000024">
    <property type="protein sequence ID" value="MEI5909342.1"/>
    <property type="molecule type" value="Genomic_DNA"/>
</dbReference>
<reference evidence="2 3" key="1">
    <citation type="journal article" date="2018" name="J. Microbiol.">
        <title>Bacillus spongiae sp. nov., isolated from sponge of Jeju Island.</title>
        <authorList>
            <person name="Lee G.E."/>
            <person name="Im W.T."/>
            <person name="Park J.S."/>
        </authorList>
    </citation>
    <scope>NUCLEOTIDE SEQUENCE [LARGE SCALE GENOMIC DNA]</scope>
    <source>
        <strain evidence="2 3">135PIL107-10</strain>
    </source>
</reference>
<sequence>MSKNILWIILIMSLLSGCMGTPKTNVEIEWSDTIMWDGIKYNHMNKDENNVTEKELGEKLGEIKFSVVGSKEEDNSNYQLKDKEATKVAKGTEVYLLKGVKLKEKIVVNHKIYIAE</sequence>
<gene>
    <name evidence="2" type="ORF">WAK64_20090</name>
</gene>
<keyword evidence="1" id="KW-0732">Signal</keyword>
<feature type="signal peptide" evidence="1">
    <location>
        <begin position="1"/>
        <end position="20"/>
    </location>
</feature>
<dbReference type="RefSeq" id="WP_336588787.1">
    <property type="nucleotide sequence ID" value="NZ_JBBAXC010000024.1"/>
</dbReference>
<evidence type="ECO:0000256" key="1">
    <source>
        <dbReference type="SAM" id="SignalP"/>
    </source>
</evidence>
<protein>
    <recommendedName>
        <fullName evidence="4">Lipoprotein</fullName>
    </recommendedName>
</protein>
<evidence type="ECO:0000313" key="2">
    <source>
        <dbReference type="EMBL" id="MEI5909342.1"/>
    </source>
</evidence>
<dbReference type="Proteomes" id="UP001312865">
    <property type="component" value="Unassembled WGS sequence"/>
</dbReference>
<comment type="caution">
    <text evidence="2">The sequence shown here is derived from an EMBL/GenBank/DDBJ whole genome shotgun (WGS) entry which is preliminary data.</text>
</comment>
<name>A0ABU8HJK7_9BACI</name>
<organism evidence="2 3">
    <name type="scientific">Bacillus spongiae</name>
    <dbReference type="NCBI Taxonomy" id="2683610"/>
    <lineage>
        <taxon>Bacteria</taxon>
        <taxon>Bacillati</taxon>
        <taxon>Bacillota</taxon>
        <taxon>Bacilli</taxon>
        <taxon>Bacillales</taxon>
        <taxon>Bacillaceae</taxon>
        <taxon>Bacillus</taxon>
    </lineage>
</organism>